<evidence type="ECO:0000256" key="6">
    <source>
        <dbReference type="ARBA" id="ARBA00023136"/>
    </source>
</evidence>
<name>X1TZ07_9ZZZZ</name>
<evidence type="ECO:0000256" key="5">
    <source>
        <dbReference type="ARBA" id="ARBA00022989"/>
    </source>
</evidence>
<sequence length="90" mass="9948">IDLVLDKLPKQLRPIFEILFLLGALAYIGVIAVYAAKFTIFKYQTGAATDVLFIPSWPFIACVSIGAGLLVIRFAIQIIHRLAVLIGLKY</sequence>
<evidence type="ECO:0000256" key="2">
    <source>
        <dbReference type="ARBA" id="ARBA00022448"/>
    </source>
</evidence>
<evidence type="ECO:0000256" key="3">
    <source>
        <dbReference type="ARBA" id="ARBA00022475"/>
    </source>
</evidence>
<accession>X1TZ07</accession>
<feature type="domain" description="Tripartite ATP-independent periplasmic transporters DctQ component" evidence="8">
    <location>
        <begin position="1"/>
        <end position="82"/>
    </location>
</feature>
<feature type="transmembrane region" description="Helical" evidence="7">
    <location>
        <begin position="15"/>
        <end position="36"/>
    </location>
</feature>
<dbReference type="GO" id="GO:0005886">
    <property type="term" value="C:plasma membrane"/>
    <property type="evidence" value="ECO:0007669"/>
    <property type="project" value="UniProtKB-SubCell"/>
</dbReference>
<reference evidence="9" key="1">
    <citation type="journal article" date="2014" name="Front. Microbiol.">
        <title>High frequency of phylogenetically diverse reductive dehalogenase-homologous genes in deep subseafloor sedimentary metagenomes.</title>
        <authorList>
            <person name="Kawai M."/>
            <person name="Futagami T."/>
            <person name="Toyoda A."/>
            <person name="Takaki Y."/>
            <person name="Nishi S."/>
            <person name="Hori S."/>
            <person name="Arai W."/>
            <person name="Tsubouchi T."/>
            <person name="Morono Y."/>
            <person name="Uchiyama I."/>
            <person name="Ito T."/>
            <person name="Fujiyama A."/>
            <person name="Inagaki F."/>
            <person name="Takami H."/>
        </authorList>
    </citation>
    <scope>NUCLEOTIDE SEQUENCE</scope>
    <source>
        <strain evidence="9">Expedition CK06-06</strain>
    </source>
</reference>
<feature type="non-terminal residue" evidence="9">
    <location>
        <position position="1"/>
    </location>
</feature>
<gene>
    <name evidence="9" type="ORF">S12H4_14978</name>
</gene>
<evidence type="ECO:0000259" key="8">
    <source>
        <dbReference type="Pfam" id="PF04290"/>
    </source>
</evidence>
<evidence type="ECO:0000313" key="9">
    <source>
        <dbReference type="EMBL" id="GAI85294.1"/>
    </source>
</evidence>
<dbReference type="InterPro" id="IPR055348">
    <property type="entry name" value="DctQ"/>
</dbReference>
<feature type="transmembrane region" description="Helical" evidence="7">
    <location>
        <begin position="56"/>
        <end position="76"/>
    </location>
</feature>
<evidence type="ECO:0000256" key="1">
    <source>
        <dbReference type="ARBA" id="ARBA00004651"/>
    </source>
</evidence>
<keyword evidence="4 7" id="KW-0812">Transmembrane</keyword>
<dbReference type="AlphaFoldDB" id="X1TZ07"/>
<keyword evidence="5 7" id="KW-1133">Transmembrane helix</keyword>
<dbReference type="EMBL" id="BARW01007167">
    <property type="protein sequence ID" value="GAI85294.1"/>
    <property type="molecule type" value="Genomic_DNA"/>
</dbReference>
<comment type="subcellular location">
    <subcellularLocation>
        <location evidence="1">Cell membrane</location>
        <topology evidence="1">Multi-pass membrane protein</topology>
    </subcellularLocation>
</comment>
<protein>
    <recommendedName>
        <fullName evidence="8">Tripartite ATP-independent periplasmic transporters DctQ component domain-containing protein</fullName>
    </recommendedName>
</protein>
<keyword evidence="2" id="KW-0813">Transport</keyword>
<keyword evidence="3" id="KW-1003">Cell membrane</keyword>
<evidence type="ECO:0000256" key="7">
    <source>
        <dbReference type="SAM" id="Phobius"/>
    </source>
</evidence>
<dbReference type="Pfam" id="PF04290">
    <property type="entry name" value="DctQ"/>
    <property type="match status" value="1"/>
</dbReference>
<proteinExistence type="predicted"/>
<comment type="caution">
    <text evidence="9">The sequence shown here is derived from an EMBL/GenBank/DDBJ whole genome shotgun (WGS) entry which is preliminary data.</text>
</comment>
<evidence type="ECO:0000256" key="4">
    <source>
        <dbReference type="ARBA" id="ARBA00022692"/>
    </source>
</evidence>
<organism evidence="9">
    <name type="scientific">marine sediment metagenome</name>
    <dbReference type="NCBI Taxonomy" id="412755"/>
    <lineage>
        <taxon>unclassified sequences</taxon>
        <taxon>metagenomes</taxon>
        <taxon>ecological metagenomes</taxon>
    </lineage>
</organism>
<keyword evidence="6 7" id="KW-0472">Membrane</keyword>